<dbReference type="CDD" id="cd16025">
    <property type="entry name" value="PAS_like"/>
    <property type="match status" value="1"/>
</dbReference>
<sequence>MPFQRNAFARLDDTREYDVARHFAAALALPILVSSVLGAQAQSAQGPIASRDGQPVLPHAEQKFRGNVGTTYLNSDPPQFPAPIAAPEGAPNVLLILLDDVGFGQFDVTGGGVPSPAMDKLAEDGLLYTRFHTTALCSPTRAALLTGRNHNVSGTGVITELATGYDGYTGIIPKDTATVAEILRQNGYVTAWFGKNHNTPIYETSAVGPFDHWPNGLGFDYFYGFMAGDTNQLRPYLFENQTALGTPQDEDYYVSVDLADKTIAWLKSIEAIQPGKPWFAYLAPAATHAPHQAPKDLIDKYGGQFDMGWDAYREETFQRQKERGIVPQNAELTPRPASLPAWDSLDDDQKRLYERMMEAFAAYGEQVDAEVGRVLDYVESLPDSDNTLILYIVGDNGASAEGGFDGTLNENAFFNAYLMTVEDMLPRIDEIGTELHFNHFPAGWAWGVDSPFQWTKQVASHLGGVRNPMIVKWPARYAAHGETRTQFLHVIDIAPTILDAAGIAEPRSVNGTAQTPIQGTSFLSTLADADADEVRTSQYFEMVVNRGMYKDGWWAASLAFEPWDPVRGEFDPLKAKWELYNLDEDFTQANDVAADNPDKLDEMKALWWAEASKNKALPLDWRGAERFSAELTGKPNLAGDRTIFTYPGPLTGLPEASAPDLKNKSFRITAKVEIGENASGMIFTQGGNTGGWAFYLKDGKLKAAHNFIDVETYLVESDTPVAAGSHELTMDFAYDGGDQMGQSGTLTLSVDGSEVARGPIARTTPFKYSLSENQDIGSDTGTPVTYDYSAPLEFQGQLEEVVVDVTK</sequence>
<evidence type="ECO:0000259" key="5">
    <source>
        <dbReference type="Pfam" id="PF00884"/>
    </source>
</evidence>
<keyword evidence="3" id="KW-0378">Hydrolase</keyword>
<gene>
    <name evidence="6" type="ORF">DLJ53_07905</name>
</gene>
<organism evidence="6 7">
    <name type="scientific">Acuticoccus sediminis</name>
    <dbReference type="NCBI Taxonomy" id="2184697"/>
    <lineage>
        <taxon>Bacteria</taxon>
        <taxon>Pseudomonadati</taxon>
        <taxon>Pseudomonadota</taxon>
        <taxon>Alphaproteobacteria</taxon>
        <taxon>Hyphomicrobiales</taxon>
        <taxon>Amorphaceae</taxon>
        <taxon>Acuticoccus</taxon>
    </lineage>
</organism>
<dbReference type="OrthoDB" id="9803751at2"/>
<feature type="domain" description="Sulfatase N-terminal" evidence="5">
    <location>
        <begin position="91"/>
        <end position="503"/>
    </location>
</feature>
<dbReference type="InterPro" id="IPR017850">
    <property type="entry name" value="Alkaline_phosphatase_core_sf"/>
</dbReference>
<dbReference type="GO" id="GO:0016787">
    <property type="term" value="F:hydrolase activity"/>
    <property type="evidence" value="ECO:0007669"/>
    <property type="project" value="UniProtKB-KW"/>
</dbReference>
<dbReference type="EMBL" id="QHHQ01000001">
    <property type="protein sequence ID" value="RAI04357.1"/>
    <property type="molecule type" value="Genomic_DNA"/>
</dbReference>
<dbReference type="AlphaFoldDB" id="A0A8B2NW35"/>
<comment type="caution">
    <text evidence="6">The sequence shown here is derived from an EMBL/GenBank/DDBJ whole genome shotgun (WGS) entry which is preliminary data.</text>
</comment>
<dbReference type="PROSITE" id="PS00523">
    <property type="entry name" value="SULFATASE_1"/>
    <property type="match status" value="1"/>
</dbReference>
<dbReference type="PANTHER" id="PTHR42693">
    <property type="entry name" value="ARYLSULFATASE FAMILY MEMBER"/>
    <property type="match status" value="1"/>
</dbReference>
<dbReference type="Gene3D" id="3.40.720.10">
    <property type="entry name" value="Alkaline Phosphatase, subunit A"/>
    <property type="match status" value="1"/>
</dbReference>
<protein>
    <submittedName>
        <fullName evidence="6">Arylsulfatase</fullName>
    </submittedName>
</protein>
<dbReference type="Pfam" id="PF00884">
    <property type="entry name" value="Sulfatase"/>
    <property type="match status" value="1"/>
</dbReference>
<evidence type="ECO:0000256" key="4">
    <source>
        <dbReference type="ARBA" id="ARBA00022837"/>
    </source>
</evidence>
<accession>A0A8B2NW35</accession>
<reference evidence="6 7" key="1">
    <citation type="submission" date="2018-05" db="EMBL/GenBank/DDBJ databases">
        <title>Acuticoccus sediminis sp. nov., isolated from deep-sea sediment of Indian Ocean.</title>
        <authorList>
            <person name="Liu X."/>
            <person name="Lai Q."/>
            <person name="Du Y."/>
            <person name="Sun F."/>
            <person name="Zhang X."/>
            <person name="Wang S."/>
            <person name="Shao Z."/>
        </authorList>
    </citation>
    <scope>NUCLEOTIDE SEQUENCE [LARGE SCALE GENOMIC DNA]</scope>
    <source>
        <strain evidence="6 7">PTG4-2</strain>
    </source>
</reference>
<dbReference type="PANTHER" id="PTHR42693:SF43">
    <property type="entry name" value="BLL2667 PROTEIN"/>
    <property type="match status" value="1"/>
</dbReference>
<dbReference type="SUPFAM" id="SSF53649">
    <property type="entry name" value="Alkaline phosphatase-like"/>
    <property type="match status" value="1"/>
</dbReference>
<keyword evidence="4" id="KW-0106">Calcium</keyword>
<evidence type="ECO:0000256" key="1">
    <source>
        <dbReference type="ARBA" id="ARBA00008779"/>
    </source>
</evidence>
<dbReference type="GO" id="GO:0046872">
    <property type="term" value="F:metal ion binding"/>
    <property type="evidence" value="ECO:0007669"/>
    <property type="project" value="UniProtKB-KW"/>
</dbReference>
<proteinExistence type="inferred from homology"/>
<name>A0A8B2NW35_9HYPH</name>
<evidence type="ECO:0000256" key="3">
    <source>
        <dbReference type="ARBA" id="ARBA00022801"/>
    </source>
</evidence>
<dbReference type="InterPro" id="IPR000917">
    <property type="entry name" value="Sulfatase_N"/>
</dbReference>
<dbReference type="InterPro" id="IPR024607">
    <property type="entry name" value="Sulfatase_CS"/>
</dbReference>
<keyword evidence="7" id="KW-1185">Reference proteome</keyword>
<evidence type="ECO:0000313" key="7">
    <source>
        <dbReference type="Proteomes" id="UP000249590"/>
    </source>
</evidence>
<dbReference type="Gene3D" id="3.30.1120.10">
    <property type="match status" value="1"/>
</dbReference>
<evidence type="ECO:0000256" key="2">
    <source>
        <dbReference type="ARBA" id="ARBA00022723"/>
    </source>
</evidence>
<evidence type="ECO:0000313" key="6">
    <source>
        <dbReference type="EMBL" id="RAI04357.1"/>
    </source>
</evidence>
<keyword evidence="2" id="KW-0479">Metal-binding</keyword>
<dbReference type="Proteomes" id="UP000249590">
    <property type="component" value="Unassembled WGS sequence"/>
</dbReference>
<dbReference type="InterPro" id="IPR050738">
    <property type="entry name" value="Sulfatase"/>
</dbReference>
<comment type="similarity">
    <text evidence="1">Belongs to the sulfatase family.</text>
</comment>